<accession>H5XF29</accession>
<organism evidence="7 8">
    <name type="scientific">Saccharomonospora cyanea NA-134</name>
    <dbReference type="NCBI Taxonomy" id="882082"/>
    <lineage>
        <taxon>Bacteria</taxon>
        <taxon>Bacillati</taxon>
        <taxon>Actinomycetota</taxon>
        <taxon>Actinomycetes</taxon>
        <taxon>Pseudonocardiales</taxon>
        <taxon>Pseudonocardiaceae</taxon>
        <taxon>Saccharomonospora</taxon>
    </lineage>
</organism>
<dbReference type="STRING" id="882082.SaccyDRAFT_1523"/>
<evidence type="ECO:0000313" key="7">
    <source>
        <dbReference type="EMBL" id="EHR60425.1"/>
    </source>
</evidence>
<dbReference type="Proteomes" id="UP000002791">
    <property type="component" value="Chromosome"/>
</dbReference>
<evidence type="ECO:0000259" key="6">
    <source>
        <dbReference type="Pfam" id="PF02656"/>
    </source>
</evidence>
<reference evidence="7 8" key="1">
    <citation type="submission" date="2011-11" db="EMBL/GenBank/DDBJ databases">
        <title>The Noncontiguous Finished sequence of Saccharomonospora cyanea NA-134.</title>
        <authorList>
            <consortium name="US DOE Joint Genome Institute"/>
            <person name="Lucas S."/>
            <person name="Han J."/>
            <person name="Lapidus A."/>
            <person name="Cheng J.-F."/>
            <person name="Goodwin L."/>
            <person name="Pitluck S."/>
            <person name="Peters L."/>
            <person name="Ovchinnikova G."/>
            <person name="Lu M."/>
            <person name="Detter J.C."/>
            <person name="Han C."/>
            <person name="Tapia R."/>
            <person name="Land M."/>
            <person name="Hauser L."/>
            <person name="Kyrpides N."/>
            <person name="Ivanova N."/>
            <person name="Pagani I."/>
            <person name="Brambilla E.-M."/>
            <person name="Klenk H.-P."/>
            <person name="Woyke T."/>
        </authorList>
    </citation>
    <scope>NUCLEOTIDE SEQUENCE [LARGE SCALE GENOMIC DNA]</scope>
    <source>
        <strain evidence="7 8">NA-134</strain>
    </source>
</reference>
<dbReference type="eggNOG" id="ENOG5032EZM">
    <property type="taxonomic scope" value="Bacteria"/>
</dbReference>
<evidence type="ECO:0000256" key="5">
    <source>
        <dbReference type="SAM" id="Phobius"/>
    </source>
</evidence>
<name>H5XF29_9PSEU</name>
<evidence type="ECO:0000313" key="8">
    <source>
        <dbReference type="Proteomes" id="UP000002791"/>
    </source>
</evidence>
<evidence type="ECO:0000256" key="4">
    <source>
        <dbReference type="ARBA" id="ARBA00023136"/>
    </source>
</evidence>
<dbReference type="GO" id="GO:0012505">
    <property type="term" value="C:endomembrane system"/>
    <property type="evidence" value="ECO:0007669"/>
    <property type="project" value="UniProtKB-SubCell"/>
</dbReference>
<keyword evidence="3 5" id="KW-1133">Transmembrane helix</keyword>
<dbReference type="InterPro" id="IPR003807">
    <property type="entry name" value="DUF202"/>
</dbReference>
<feature type="transmembrane region" description="Helical" evidence="5">
    <location>
        <begin position="43"/>
        <end position="61"/>
    </location>
</feature>
<dbReference type="Pfam" id="PF02656">
    <property type="entry name" value="DUF202"/>
    <property type="match status" value="1"/>
</dbReference>
<dbReference type="HOGENOM" id="CLU_150487_5_0_11"/>
<evidence type="ECO:0000256" key="1">
    <source>
        <dbReference type="ARBA" id="ARBA00004127"/>
    </source>
</evidence>
<dbReference type="RefSeq" id="WP_005455022.1">
    <property type="nucleotide sequence ID" value="NZ_CM001440.1"/>
</dbReference>
<feature type="transmembrane region" description="Helical" evidence="5">
    <location>
        <begin position="81"/>
        <end position="100"/>
    </location>
</feature>
<protein>
    <recommendedName>
        <fullName evidence="6">DUF202 domain-containing protein</fullName>
    </recommendedName>
</protein>
<sequence length="102" mass="10517">MSDDPARGLPSERTGLAWQRSALGAGAVSLLLLYHTVHTGWSALTAAAACTALAAVVLALAGARRDRDLRRATPTAPPRTALAAVAFLVTTATVLTLTALPW</sequence>
<feature type="domain" description="DUF202" evidence="6">
    <location>
        <begin position="8"/>
        <end position="65"/>
    </location>
</feature>
<gene>
    <name evidence="7" type="ORF">SaccyDRAFT_1523</name>
</gene>
<evidence type="ECO:0000256" key="2">
    <source>
        <dbReference type="ARBA" id="ARBA00022692"/>
    </source>
</evidence>
<proteinExistence type="predicted"/>
<keyword evidence="4 5" id="KW-0472">Membrane</keyword>
<keyword evidence="2 5" id="KW-0812">Transmembrane</keyword>
<comment type="subcellular location">
    <subcellularLocation>
        <location evidence="1">Endomembrane system</location>
        <topology evidence="1">Multi-pass membrane protein</topology>
    </subcellularLocation>
</comment>
<dbReference type="EMBL" id="CM001440">
    <property type="protein sequence ID" value="EHR60425.1"/>
    <property type="molecule type" value="Genomic_DNA"/>
</dbReference>
<evidence type="ECO:0000256" key="3">
    <source>
        <dbReference type="ARBA" id="ARBA00022989"/>
    </source>
</evidence>
<dbReference type="AlphaFoldDB" id="H5XF29"/>
<keyword evidence="8" id="KW-1185">Reference proteome</keyword>